<dbReference type="Gene3D" id="1.10.3090.10">
    <property type="entry name" value="cca-adding enzyme, domain 2"/>
    <property type="match status" value="1"/>
</dbReference>
<evidence type="ECO:0000256" key="2">
    <source>
        <dbReference type="ARBA" id="ARBA00007265"/>
    </source>
</evidence>
<evidence type="ECO:0000259" key="13">
    <source>
        <dbReference type="PROSITE" id="PS51371"/>
    </source>
</evidence>
<dbReference type="SMART" id="SM00116">
    <property type="entry name" value="CBS"/>
    <property type="match status" value="2"/>
</dbReference>
<keyword evidence="5" id="KW-0819">tRNA processing</keyword>
<dbReference type="InterPro" id="IPR002646">
    <property type="entry name" value="PolA_pol_head_dom"/>
</dbReference>
<evidence type="ECO:0000313" key="15">
    <source>
        <dbReference type="Proteomes" id="UP000058660"/>
    </source>
</evidence>
<evidence type="ECO:0000256" key="1">
    <source>
        <dbReference type="ARBA" id="ARBA00001946"/>
    </source>
</evidence>
<dbReference type="Gene3D" id="3.30.460.10">
    <property type="entry name" value="Beta Polymerase, domain 2"/>
    <property type="match status" value="1"/>
</dbReference>
<dbReference type="Gene3D" id="3.10.580.10">
    <property type="entry name" value="CBS-domain"/>
    <property type="match status" value="1"/>
</dbReference>
<dbReference type="PROSITE" id="PS51371">
    <property type="entry name" value="CBS"/>
    <property type="match status" value="2"/>
</dbReference>
<evidence type="ECO:0000256" key="12">
    <source>
        <dbReference type="RuleBase" id="RU003953"/>
    </source>
</evidence>
<dbReference type="CDD" id="cd05398">
    <property type="entry name" value="NT_ClassII-CCAase"/>
    <property type="match status" value="1"/>
</dbReference>
<evidence type="ECO:0000256" key="4">
    <source>
        <dbReference type="ARBA" id="ARBA00022679"/>
    </source>
</evidence>
<dbReference type="Gene3D" id="3.10.310.30">
    <property type="match status" value="1"/>
</dbReference>
<sequence>MYQGGIPPSSKLLGVRVVVAHENLDFDALGSMVLAGKLFPGSLLAVVGGLEGPLKEIAPLLEDRLDLVPASEVPLDRVTEVILVDNARPERIGPFRALVGKVPFLVFDHHPRLPGDVPAVGGRVQEVGATVSLLVPLLQERGLGLTPLEATLAYAGIWEDTGGFSFPSTTPLDLEAAHFLALMGAEIPRVRTWVRAPLGPEARAILQELLKSARVVEVEGFRLLLARAKEEGYVPALAPLAHTLLDLHEADGVLLVLHLGKEALLIARSRARLDVARWLAQVGGGGHPRAAFARVRGERRALNLLLTTLAQHLDPEPTLGEVMTAPVEVLKPTTVREALRVLEERGYGAMPVVVPLPEGGVRVLGIARRRDLKKAERLGLSHHPVEGFLARAVVLPPDIPLSQAEARLKEGGGRVLVGEPVGEGYRLLGIFTRTDLYRKRPSPEAPLGERLLFSLPEGARRVLLALKEAFPQGVYLVGGAVRDALLLRSGPDIDLVLEPGVRVEEVARFLVERFGGSYALHYAFGTGRVRLPFGLSVDLAESREEVYPYPGALPEVRPAPIAKDLERRDYTVNAMALSLATLELLDPYGGLSDLEARLLRPLHPLSFVEDPSRIVRGARLAARLAFRFAEEALKALPPALLPEVLATASKSRLRDELLLTLEEDTFLEALTLLEALSALYPLYRLRLPPKEPFARLKGEGKALVEARLLLLLYFQEDPMERAQALALPRRLREGLALLLRAGRGEADREALEKEPLRSAFLALFPEKEAWLAERPRVLMGRDLLEMGLKPGPKIGEILKRVAEARARGEVRTFEEELALARRLVGDGTLPSPE</sequence>
<dbReference type="InterPro" id="IPR001667">
    <property type="entry name" value="DDH_dom"/>
</dbReference>
<evidence type="ECO:0000256" key="3">
    <source>
        <dbReference type="ARBA" id="ARBA00022555"/>
    </source>
</evidence>
<keyword evidence="6 14" id="KW-0548">Nucleotidyltransferase</keyword>
<gene>
    <name evidence="14" type="ORF">TO73_1662</name>
</gene>
<dbReference type="InterPro" id="IPR043519">
    <property type="entry name" value="NT_sf"/>
</dbReference>
<protein>
    <submittedName>
        <fullName evidence="14">tRNA nucleotidyltransferase, A-adding</fullName>
        <ecNumber evidence="14">2.7.7.72</ecNumber>
    </submittedName>
</protein>
<dbReference type="PANTHER" id="PTHR47788:SF1">
    <property type="entry name" value="A-ADDING TRNA NUCLEOTIDYLTRANSFERASE"/>
    <property type="match status" value="1"/>
</dbReference>
<keyword evidence="15" id="KW-1185">Reference proteome</keyword>
<keyword evidence="4 12" id="KW-0808">Transferase</keyword>
<proteinExistence type="inferred from homology"/>
<evidence type="ECO:0000256" key="9">
    <source>
        <dbReference type="ARBA" id="ARBA00022842"/>
    </source>
</evidence>
<reference evidence="15" key="1">
    <citation type="journal article" date="2015" name="PLoS ONE">
        <title>Complete Genome Sequence of Thermus aquaticus Y51MC23.</title>
        <authorList>
            <person name="Brumm P.J."/>
            <person name="Monsma S."/>
            <person name="Keough B."/>
            <person name="Jasinovica S."/>
            <person name="Ferguson E."/>
            <person name="Schoenfeld T."/>
            <person name="Lodes M."/>
            <person name="Mead D.A."/>
        </authorList>
    </citation>
    <scope>NUCLEOTIDE SEQUENCE [LARGE SCALE GENOMIC DNA]</scope>
    <source>
        <strain evidence="15">BAA-2747 / Y51MC23</strain>
    </source>
</reference>
<dbReference type="GO" id="GO:0004810">
    <property type="term" value="F:CCA tRNA nucleotidyltransferase activity"/>
    <property type="evidence" value="ECO:0007669"/>
    <property type="project" value="UniProtKB-EC"/>
</dbReference>
<keyword evidence="3" id="KW-0820">tRNA-binding</keyword>
<dbReference type="InterPro" id="IPR046342">
    <property type="entry name" value="CBS_dom_sf"/>
</dbReference>
<feature type="domain" description="CBS" evidence="13">
    <location>
        <begin position="388"/>
        <end position="447"/>
    </location>
</feature>
<keyword evidence="10 12" id="KW-0694">RNA-binding</keyword>
<evidence type="ECO:0000256" key="8">
    <source>
        <dbReference type="ARBA" id="ARBA00022741"/>
    </source>
</evidence>
<comment type="similarity">
    <text evidence="2 12">Belongs to the tRNA nucleotidyltransferase/poly(A) polymerase family.</text>
</comment>
<accession>A0ABN4IJ32</accession>
<dbReference type="InterPro" id="IPR038763">
    <property type="entry name" value="DHH_sf"/>
</dbReference>
<dbReference type="Proteomes" id="UP000058660">
    <property type="component" value="Chromosome"/>
</dbReference>
<dbReference type="Gene3D" id="3.90.1640.10">
    <property type="entry name" value="inorganic pyrophosphatase (n-terminal core)"/>
    <property type="match status" value="1"/>
</dbReference>
<dbReference type="Pfam" id="PF01743">
    <property type="entry name" value="PolyA_pol"/>
    <property type="match status" value="1"/>
</dbReference>
<evidence type="ECO:0000256" key="11">
    <source>
        <dbReference type="PROSITE-ProRule" id="PRU00703"/>
    </source>
</evidence>
<evidence type="ECO:0000256" key="7">
    <source>
        <dbReference type="ARBA" id="ARBA00022723"/>
    </source>
</evidence>
<dbReference type="EC" id="2.7.7.72" evidence="14"/>
<dbReference type="InterPro" id="IPR052390">
    <property type="entry name" value="tRNA_nt/polyA_polymerase"/>
</dbReference>
<comment type="cofactor">
    <cofactor evidence="1">
        <name>Mg(2+)</name>
        <dbReference type="ChEBI" id="CHEBI:18420"/>
    </cofactor>
</comment>
<name>A0ABN4IJ32_THEA5</name>
<dbReference type="SUPFAM" id="SSF81891">
    <property type="entry name" value="Poly A polymerase C-terminal region-like"/>
    <property type="match status" value="1"/>
</dbReference>
<dbReference type="PANTHER" id="PTHR47788">
    <property type="entry name" value="POLYA POLYMERASE"/>
    <property type="match status" value="1"/>
</dbReference>
<keyword evidence="9" id="KW-0460">Magnesium</keyword>
<dbReference type="SUPFAM" id="SSF64182">
    <property type="entry name" value="DHH phosphoesterases"/>
    <property type="match status" value="1"/>
</dbReference>
<evidence type="ECO:0000256" key="5">
    <source>
        <dbReference type="ARBA" id="ARBA00022694"/>
    </source>
</evidence>
<keyword evidence="8" id="KW-0547">Nucleotide-binding</keyword>
<keyword evidence="7" id="KW-0479">Metal-binding</keyword>
<evidence type="ECO:0000313" key="14">
    <source>
        <dbReference type="EMBL" id="ALJ91500.1"/>
    </source>
</evidence>
<evidence type="ECO:0000256" key="6">
    <source>
        <dbReference type="ARBA" id="ARBA00022695"/>
    </source>
</evidence>
<dbReference type="EMBL" id="CP010822">
    <property type="protein sequence ID" value="ALJ91500.1"/>
    <property type="molecule type" value="Genomic_DNA"/>
</dbReference>
<dbReference type="InterPro" id="IPR000644">
    <property type="entry name" value="CBS_dom"/>
</dbReference>
<evidence type="ECO:0000256" key="10">
    <source>
        <dbReference type="ARBA" id="ARBA00022884"/>
    </source>
</evidence>
<organism evidence="14 15">
    <name type="scientific">Thermus aquaticus (strain ATCC BAA-2747 / Y51MC23)</name>
    <dbReference type="NCBI Taxonomy" id="498848"/>
    <lineage>
        <taxon>Bacteria</taxon>
        <taxon>Thermotogati</taxon>
        <taxon>Deinococcota</taxon>
        <taxon>Deinococci</taxon>
        <taxon>Thermales</taxon>
        <taxon>Thermaceae</taxon>
        <taxon>Thermus</taxon>
    </lineage>
</organism>
<dbReference type="Pfam" id="PF01368">
    <property type="entry name" value="DHH"/>
    <property type="match status" value="1"/>
</dbReference>
<dbReference type="SUPFAM" id="SSF54631">
    <property type="entry name" value="CBS-domain pair"/>
    <property type="match status" value="1"/>
</dbReference>
<keyword evidence="11" id="KW-0129">CBS domain</keyword>
<feature type="domain" description="CBS" evidence="13">
    <location>
        <begin position="322"/>
        <end position="385"/>
    </location>
</feature>
<dbReference type="Pfam" id="PF00571">
    <property type="entry name" value="CBS"/>
    <property type="match status" value="2"/>
</dbReference>
<dbReference type="SUPFAM" id="SSF81301">
    <property type="entry name" value="Nucleotidyltransferase"/>
    <property type="match status" value="1"/>
</dbReference>